<evidence type="ECO:0000313" key="7">
    <source>
        <dbReference type="EMBL" id="MBZ2166575.1"/>
    </source>
</evidence>
<keyword evidence="2" id="KW-1003">Cell membrane</keyword>
<gene>
    <name evidence="7" type="ORF">K8N75_11055</name>
</gene>
<dbReference type="GO" id="GO:0005886">
    <property type="term" value="C:plasma membrane"/>
    <property type="evidence" value="ECO:0007669"/>
    <property type="project" value="UniProtKB-SubCell"/>
</dbReference>
<proteinExistence type="predicted"/>
<dbReference type="EMBL" id="JAIOUQ010000013">
    <property type="protein sequence ID" value="MBZ2166575.1"/>
    <property type="molecule type" value="Genomic_DNA"/>
</dbReference>
<feature type="transmembrane region" description="Helical" evidence="6">
    <location>
        <begin position="324"/>
        <end position="346"/>
    </location>
</feature>
<dbReference type="PANTHER" id="PTHR30250">
    <property type="entry name" value="PST FAMILY PREDICTED COLANIC ACID TRANSPORTER"/>
    <property type="match status" value="1"/>
</dbReference>
<feature type="transmembrane region" description="Helical" evidence="6">
    <location>
        <begin position="358"/>
        <end position="376"/>
    </location>
</feature>
<organism evidence="7 8">
    <name type="scientific">Methanobacterium spitsbergense</name>
    <dbReference type="NCBI Taxonomy" id="2874285"/>
    <lineage>
        <taxon>Archaea</taxon>
        <taxon>Methanobacteriati</taxon>
        <taxon>Methanobacteriota</taxon>
        <taxon>Methanomada group</taxon>
        <taxon>Methanobacteria</taxon>
        <taxon>Methanobacteriales</taxon>
        <taxon>Methanobacteriaceae</taxon>
        <taxon>Methanobacterium</taxon>
    </lineage>
</organism>
<evidence type="ECO:0000256" key="4">
    <source>
        <dbReference type="ARBA" id="ARBA00022989"/>
    </source>
</evidence>
<evidence type="ECO:0000256" key="1">
    <source>
        <dbReference type="ARBA" id="ARBA00004651"/>
    </source>
</evidence>
<feature type="transmembrane region" description="Helical" evidence="6">
    <location>
        <begin position="210"/>
        <end position="231"/>
    </location>
</feature>
<feature type="transmembrane region" description="Helical" evidence="6">
    <location>
        <begin position="294"/>
        <end position="318"/>
    </location>
</feature>
<evidence type="ECO:0000256" key="6">
    <source>
        <dbReference type="SAM" id="Phobius"/>
    </source>
</evidence>
<feature type="transmembrane region" description="Helical" evidence="6">
    <location>
        <begin position="382"/>
        <end position="404"/>
    </location>
</feature>
<comment type="subcellular location">
    <subcellularLocation>
        <location evidence="1">Cell membrane</location>
        <topology evidence="1">Multi-pass membrane protein</topology>
    </subcellularLocation>
</comment>
<dbReference type="PANTHER" id="PTHR30250:SF11">
    <property type="entry name" value="O-ANTIGEN TRANSPORTER-RELATED"/>
    <property type="match status" value="1"/>
</dbReference>
<comment type="caution">
    <text evidence="7">The sequence shown here is derived from an EMBL/GenBank/DDBJ whole genome shotgun (WGS) entry which is preliminary data.</text>
</comment>
<feature type="transmembrane region" description="Helical" evidence="6">
    <location>
        <begin position="251"/>
        <end position="273"/>
    </location>
</feature>
<feature type="transmembrane region" description="Helical" evidence="6">
    <location>
        <begin position="85"/>
        <end position="106"/>
    </location>
</feature>
<keyword evidence="4 6" id="KW-1133">Transmembrane helix</keyword>
<evidence type="ECO:0000256" key="2">
    <source>
        <dbReference type="ARBA" id="ARBA00022475"/>
    </source>
</evidence>
<feature type="transmembrane region" description="Helical" evidence="6">
    <location>
        <begin position="43"/>
        <end position="65"/>
    </location>
</feature>
<keyword evidence="5 6" id="KW-0472">Membrane</keyword>
<protein>
    <submittedName>
        <fullName evidence="7">Flippase</fullName>
    </submittedName>
</protein>
<evidence type="ECO:0000256" key="3">
    <source>
        <dbReference type="ARBA" id="ARBA00022692"/>
    </source>
</evidence>
<evidence type="ECO:0000256" key="5">
    <source>
        <dbReference type="ARBA" id="ARBA00023136"/>
    </source>
</evidence>
<feature type="transmembrane region" description="Helical" evidence="6">
    <location>
        <begin position="174"/>
        <end position="198"/>
    </location>
</feature>
<keyword evidence="3 6" id="KW-0812">Transmembrane</keyword>
<feature type="transmembrane region" description="Helical" evidence="6">
    <location>
        <begin position="112"/>
        <end position="135"/>
    </location>
</feature>
<feature type="transmembrane region" description="Helical" evidence="6">
    <location>
        <begin position="147"/>
        <end position="168"/>
    </location>
</feature>
<feature type="transmembrane region" description="Helical" evidence="6">
    <location>
        <begin position="416"/>
        <end position="433"/>
    </location>
</feature>
<accession>A0A8T5V4H8</accession>
<dbReference type="Pfam" id="PF01943">
    <property type="entry name" value="Polysacc_synt"/>
    <property type="match status" value="1"/>
</dbReference>
<feature type="transmembrane region" description="Helical" evidence="6">
    <location>
        <begin position="12"/>
        <end position="31"/>
    </location>
</feature>
<dbReference type="Proteomes" id="UP000825933">
    <property type="component" value="Unassembled WGS sequence"/>
</dbReference>
<feature type="transmembrane region" description="Helical" evidence="6">
    <location>
        <begin position="439"/>
        <end position="459"/>
    </location>
</feature>
<dbReference type="AlphaFoldDB" id="A0A8T5V4H8"/>
<dbReference type="CDD" id="cd13128">
    <property type="entry name" value="MATE_Wzx_like"/>
    <property type="match status" value="1"/>
</dbReference>
<reference evidence="8" key="1">
    <citation type="journal article" date="2022" name="Microbiol. Resour. Announc.">
        <title>Draft Genome Sequence of a Methanogenic Archaeon from West Spitsbergen Permafrost.</title>
        <authorList>
            <person name="Trubitsyn V."/>
            <person name="Rivkina E."/>
            <person name="Shcherbakova V."/>
        </authorList>
    </citation>
    <scope>NUCLEOTIDE SEQUENCE [LARGE SCALE GENOMIC DNA]</scope>
    <source>
        <strain evidence="8">VT</strain>
    </source>
</reference>
<sequence length="474" mass="52880">MSAVRKIAKNTSILLLSQVISYILAFFYTIYTARYLGATGFGILSTALALGALLSIFTELGLSTLTTREVSREKSLANKYIGNTIVLKIALSTITLVLMFLIVYIEHYSPEIAVVVYFITISFVVGAFTNIFYSVFQAYEKMEYQSIGQIINSIIMFSGILLIIYYQMSITNFALIYLIASIVSLIFGIIICAWKFILPKIDIDITLWKFLIIEAIPLTLSGVFLLIAFRIDTILLQVINGNEAVGVYNAAYGLMSALMFLPSVYVISVFPLLSRFNVSSKDLLKISYEKSFKYLIIIGLPIAVGTTLIASPLILFIYKSGFSQSIIALQILIWSIPIIFVNYILGTAINSINKQSQMVKSAFIVMALNIILNLLLLPKYGFIAASFITVLTELSACVFWFHIMNVNGYNIPVHKILVKPVIASLIMGLFVALVNINLIIVIVIATIIYFGVLFFLKTFSEEDINLFKQMLGRD</sequence>
<dbReference type="RefSeq" id="WP_223792123.1">
    <property type="nucleotide sequence ID" value="NZ_JAIOUQ010000013.1"/>
</dbReference>
<name>A0A8T5V4H8_9EURY</name>
<dbReference type="InterPro" id="IPR050833">
    <property type="entry name" value="Poly_Biosynth_Transport"/>
</dbReference>
<dbReference type="InterPro" id="IPR002797">
    <property type="entry name" value="Polysacc_synth"/>
</dbReference>
<keyword evidence="8" id="KW-1185">Reference proteome</keyword>
<evidence type="ECO:0000313" key="8">
    <source>
        <dbReference type="Proteomes" id="UP000825933"/>
    </source>
</evidence>